<gene>
    <name evidence="1" type="ORF">SLEP1_g15454</name>
</gene>
<reference evidence="1 2" key="1">
    <citation type="journal article" date="2021" name="Commun. Biol.">
        <title>The genome of Shorea leprosula (Dipterocarpaceae) highlights the ecological relevance of drought in aseasonal tropical rainforests.</title>
        <authorList>
            <person name="Ng K.K.S."/>
            <person name="Kobayashi M.J."/>
            <person name="Fawcett J.A."/>
            <person name="Hatakeyama M."/>
            <person name="Paape T."/>
            <person name="Ng C.H."/>
            <person name="Ang C.C."/>
            <person name="Tnah L.H."/>
            <person name="Lee C.T."/>
            <person name="Nishiyama T."/>
            <person name="Sese J."/>
            <person name="O'Brien M.J."/>
            <person name="Copetti D."/>
            <person name="Mohd Noor M.I."/>
            <person name="Ong R.C."/>
            <person name="Putra M."/>
            <person name="Sireger I.Z."/>
            <person name="Indrioko S."/>
            <person name="Kosugi Y."/>
            <person name="Izuno A."/>
            <person name="Isagi Y."/>
            <person name="Lee S.L."/>
            <person name="Shimizu K.K."/>
        </authorList>
    </citation>
    <scope>NUCLEOTIDE SEQUENCE [LARGE SCALE GENOMIC DNA]</scope>
    <source>
        <strain evidence="1">214</strain>
    </source>
</reference>
<accession>A0AAV5ITF3</accession>
<dbReference type="Proteomes" id="UP001054252">
    <property type="component" value="Unassembled WGS sequence"/>
</dbReference>
<keyword evidence="2" id="KW-1185">Reference proteome</keyword>
<comment type="caution">
    <text evidence="1">The sequence shown here is derived from an EMBL/GenBank/DDBJ whole genome shotgun (WGS) entry which is preliminary data.</text>
</comment>
<evidence type="ECO:0000313" key="2">
    <source>
        <dbReference type="Proteomes" id="UP001054252"/>
    </source>
</evidence>
<protein>
    <recommendedName>
        <fullName evidence="3">Mitochondrial protein</fullName>
    </recommendedName>
</protein>
<sequence length="203" mass="21607">MLYAVLSLSIQPHLKSPLVPLASPSTVPSSVVPNSSTIPVSTLSYTSKSLAYSPLGPATSPLAVSRSPVVATSLPFTHDLSSHVGDLIAARSLLKASEVLVVNSSVATIPSSSDHSMTHGARTHSMVTWTQDGTCKVDVLPSLLVTDCALREPRNFKEASKDSDWCTTMAEEFSALLRNNSWSLVPCPSNANIVGLKWVYCIK</sequence>
<evidence type="ECO:0008006" key="3">
    <source>
        <dbReference type="Google" id="ProtNLM"/>
    </source>
</evidence>
<organism evidence="1 2">
    <name type="scientific">Rubroshorea leprosula</name>
    <dbReference type="NCBI Taxonomy" id="152421"/>
    <lineage>
        <taxon>Eukaryota</taxon>
        <taxon>Viridiplantae</taxon>
        <taxon>Streptophyta</taxon>
        <taxon>Embryophyta</taxon>
        <taxon>Tracheophyta</taxon>
        <taxon>Spermatophyta</taxon>
        <taxon>Magnoliopsida</taxon>
        <taxon>eudicotyledons</taxon>
        <taxon>Gunneridae</taxon>
        <taxon>Pentapetalae</taxon>
        <taxon>rosids</taxon>
        <taxon>malvids</taxon>
        <taxon>Malvales</taxon>
        <taxon>Dipterocarpaceae</taxon>
        <taxon>Rubroshorea</taxon>
    </lineage>
</organism>
<name>A0AAV5ITF3_9ROSI</name>
<evidence type="ECO:0000313" key="1">
    <source>
        <dbReference type="EMBL" id="GKV03086.1"/>
    </source>
</evidence>
<dbReference type="AlphaFoldDB" id="A0AAV5ITF3"/>
<dbReference type="EMBL" id="BPVZ01000020">
    <property type="protein sequence ID" value="GKV03086.1"/>
    <property type="molecule type" value="Genomic_DNA"/>
</dbReference>
<proteinExistence type="predicted"/>